<comment type="similarity">
    <text evidence="8">Belongs to the KAE1 / TsaD family.</text>
</comment>
<comment type="catalytic activity">
    <reaction evidence="7 8">
        <text>L-threonylcarbamoyladenylate + adenosine(37) in tRNA = N(6)-L-threonylcarbamoyladenosine(37) in tRNA + AMP + H(+)</text>
        <dbReference type="Rhea" id="RHEA:37059"/>
        <dbReference type="Rhea" id="RHEA-COMP:10162"/>
        <dbReference type="Rhea" id="RHEA-COMP:10163"/>
        <dbReference type="ChEBI" id="CHEBI:15378"/>
        <dbReference type="ChEBI" id="CHEBI:73682"/>
        <dbReference type="ChEBI" id="CHEBI:74411"/>
        <dbReference type="ChEBI" id="CHEBI:74418"/>
        <dbReference type="ChEBI" id="CHEBI:456215"/>
        <dbReference type="EC" id="2.3.1.234"/>
    </reaction>
</comment>
<evidence type="ECO:0000259" key="9">
    <source>
        <dbReference type="Pfam" id="PF00814"/>
    </source>
</evidence>
<feature type="binding site" evidence="8">
    <location>
        <position position="115"/>
    </location>
    <ligand>
        <name>Fe cation</name>
        <dbReference type="ChEBI" id="CHEBI:24875"/>
    </ligand>
</feature>
<accession>A0A328C577</accession>
<dbReference type="Gene3D" id="3.30.420.40">
    <property type="match status" value="2"/>
</dbReference>
<keyword evidence="1 8" id="KW-0963">Cytoplasm</keyword>
<feature type="binding site" evidence="8">
    <location>
        <position position="111"/>
    </location>
    <ligand>
        <name>Fe cation</name>
        <dbReference type="ChEBI" id="CHEBI:24875"/>
    </ligand>
</feature>
<evidence type="ECO:0000256" key="8">
    <source>
        <dbReference type="HAMAP-Rule" id="MF_01445"/>
    </source>
</evidence>
<keyword evidence="3 8" id="KW-0819">tRNA processing</keyword>
<gene>
    <name evidence="8 10" type="primary">tsaD</name>
    <name evidence="10" type="ORF">DL240_16795</name>
</gene>
<keyword evidence="11" id="KW-1185">Reference proteome</keyword>
<dbReference type="Proteomes" id="UP000249169">
    <property type="component" value="Unassembled WGS sequence"/>
</dbReference>
<dbReference type="OrthoDB" id="9806197at2"/>
<comment type="cofactor">
    <cofactor evidence="8">
        <name>Fe(2+)</name>
        <dbReference type="ChEBI" id="CHEBI:29033"/>
    </cofactor>
    <text evidence="8">Binds 1 Fe(2+) ion per subunit.</text>
</comment>
<dbReference type="PANTHER" id="PTHR11735:SF6">
    <property type="entry name" value="TRNA N6-ADENOSINE THREONYLCARBAMOYLTRANSFERASE, MITOCHONDRIAL"/>
    <property type="match status" value="1"/>
</dbReference>
<dbReference type="InterPro" id="IPR000905">
    <property type="entry name" value="Gcp-like_dom"/>
</dbReference>
<dbReference type="FunFam" id="3.30.420.40:FF:000040">
    <property type="entry name" value="tRNA N6-adenosine threonylcarbamoyltransferase"/>
    <property type="match status" value="1"/>
</dbReference>
<feature type="binding site" evidence="8">
    <location>
        <position position="187"/>
    </location>
    <ligand>
        <name>substrate</name>
    </ligand>
</feature>
<dbReference type="InterPro" id="IPR017860">
    <property type="entry name" value="Peptidase_M22_CS"/>
</dbReference>
<dbReference type="InterPro" id="IPR043129">
    <property type="entry name" value="ATPase_NBD"/>
</dbReference>
<dbReference type="HAMAP" id="MF_01445">
    <property type="entry name" value="TsaD"/>
    <property type="match status" value="1"/>
</dbReference>
<comment type="caution">
    <text evidence="10">The sequence shown here is derived from an EMBL/GenBank/DDBJ whole genome shotgun (WGS) entry which is preliminary data.</text>
</comment>
<dbReference type="GO" id="GO:0005506">
    <property type="term" value="F:iron ion binding"/>
    <property type="evidence" value="ECO:0007669"/>
    <property type="project" value="UniProtKB-UniRule"/>
</dbReference>
<keyword evidence="4 8" id="KW-0479">Metal-binding</keyword>
<feature type="domain" description="Gcp-like" evidence="9">
    <location>
        <begin position="24"/>
        <end position="309"/>
    </location>
</feature>
<evidence type="ECO:0000256" key="2">
    <source>
        <dbReference type="ARBA" id="ARBA00022679"/>
    </source>
</evidence>
<dbReference type="GO" id="GO:0061711">
    <property type="term" value="F:tRNA N(6)-L-threonylcarbamoyladenine synthase activity"/>
    <property type="evidence" value="ECO:0007669"/>
    <property type="project" value="UniProtKB-EC"/>
</dbReference>
<dbReference type="SUPFAM" id="SSF53067">
    <property type="entry name" value="Actin-like ATPase domain"/>
    <property type="match status" value="1"/>
</dbReference>
<feature type="binding site" evidence="8">
    <location>
        <begin position="137"/>
        <end position="141"/>
    </location>
    <ligand>
        <name>substrate</name>
    </ligand>
</feature>
<reference evidence="10 11" key="1">
    <citation type="submission" date="2018-05" db="EMBL/GenBank/DDBJ databases">
        <title>Lujinxingia marina gen. nov. sp. nov., a new facultative anaerobic member of the class Deltaproteobacteria, and proposal of Lujinxingaceae fam. nov.</title>
        <authorList>
            <person name="Li C.-M."/>
        </authorList>
    </citation>
    <scope>NUCLEOTIDE SEQUENCE [LARGE SCALE GENOMIC DNA]</scope>
    <source>
        <strain evidence="10 11">B210</strain>
    </source>
</reference>
<comment type="subcellular location">
    <subcellularLocation>
        <location evidence="8">Cytoplasm</location>
    </subcellularLocation>
</comment>
<evidence type="ECO:0000256" key="6">
    <source>
        <dbReference type="ARBA" id="ARBA00023315"/>
    </source>
</evidence>
<comment type="function">
    <text evidence="8">Required for the formation of a threonylcarbamoyl group on adenosine at position 37 (t(6)A37) in tRNAs that read codons beginning with adenine. Is involved in the transfer of the threonylcarbamoyl moiety of threonylcarbamoyl-AMP (TC-AMP) to the N6 group of A37, together with TsaE and TsaB. TsaD likely plays a direct catalytic role in this reaction.</text>
</comment>
<organism evidence="10 11">
    <name type="scientific">Lujinxingia litoralis</name>
    <dbReference type="NCBI Taxonomy" id="2211119"/>
    <lineage>
        <taxon>Bacteria</taxon>
        <taxon>Deltaproteobacteria</taxon>
        <taxon>Bradymonadales</taxon>
        <taxon>Lujinxingiaceae</taxon>
        <taxon>Lujinxingia</taxon>
    </lineage>
</organism>
<dbReference type="GO" id="GO:0002949">
    <property type="term" value="P:tRNA threonylcarbamoyladenosine modification"/>
    <property type="evidence" value="ECO:0007669"/>
    <property type="project" value="UniProtKB-UniRule"/>
</dbReference>
<evidence type="ECO:0000256" key="3">
    <source>
        <dbReference type="ARBA" id="ARBA00022694"/>
    </source>
</evidence>
<dbReference type="RefSeq" id="WP_111731058.1">
    <property type="nucleotide sequence ID" value="NZ_QHKO01000010.1"/>
</dbReference>
<dbReference type="NCBIfam" id="TIGR03723">
    <property type="entry name" value="T6A_TsaD_YgjD"/>
    <property type="match status" value="1"/>
</dbReference>
<protein>
    <recommendedName>
        <fullName evidence="8">tRNA N6-adenosine threonylcarbamoyltransferase</fullName>
        <ecNumber evidence="8">2.3.1.234</ecNumber>
    </recommendedName>
    <alternativeName>
        <fullName evidence="8">N6-L-threonylcarbamoyladenine synthase</fullName>
        <shortName evidence="8">t(6)A synthase</shortName>
    </alternativeName>
    <alternativeName>
        <fullName evidence="8">t(6)A37 threonylcarbamoyladenosine biosynthesis protein TsaD</fullName>
    </alternativeName>
    <alternativeName>
        <fullName evidence="8">tRNA threonylcarbamoyladenosine biosynthesis protein TsaD</fullName>
    </alternativeName>
</protein>
<dbReference type="Pfam" id="PF00814">
    <property type="entry name" value="TsaD"/>
    <property type="match status" value="1"/>
</dbReference>
<dbReference type="PROSITE" id="PS01016">
    <property type="entry name" value="GLYCOPROTEASE"/>
    <property type="match status" value="1"/>
</dbReference>
<dbReference type="InterPro" id="IPR022450">
    <property type="entry name" value="TsaD"/>
</dbReference>
<dbReference type="AlphaFoldDB" id="A0A328C577"/>
<feature type="binding site" evidence="8">
    <location>
        <position position="276"/>
    </location>
    <ligand>
        <name>substrate</name>
    </ligand>
</feature>
<dbReference type="EC" id="2.3.1.234" evidence="8"/>
<dbReference type="PRINTS" id="PR00789">
    <property type="entry name" value="OSIALOPTASE"/>
</dbReference>
<feature type="binding site" evidence="8">
    <location>
        <position position="304"/>
    </location>
    <ligand>
        <name>Fe cation</name>
        <dbReference type="ChEBI" id="CHEBI:24875"/>
    </ligand>
</feature>
<evidence type="ECO:0000256" key="5">
    <source>
        <dbReference type="ARBA" id="ARBA00023004"/>
    </source>
</evidence>
<sequence length="350" mass="37385">MLVMTIESSCDETSVALIEDGKRILANAVASQIPIHRRYGGVVPELASRNHIRDIHQVLNEALDTAGLTLQDVEGIGVTAGPGLVGSLLVGIETARALAFALDKPCVGLNHLEGHLTAVLLEGDRVQNPTFPYLGLIVSGGHTDLYVVRGLGDYELLGRTRDDAAGEAFDKVAKMLGQPYPGGVAIDRLASTGNPKALDFPRPMWTRKNLDFSFSGLKTAVAQHLDAHGIPEGQALSDLCASFQEAIVDVLLMKALTACKAHNLTRLVLSGGVACNSRLRTRAAQDCNAQNVELFVAPPTLCTDNAAMLGPIAEHYLRQEGSTHFVGHAIRAQSNMPLGQTERAPARTHR</sequence>
<keyword evidence="5 8" id="KW-0408">Iron</keyword>
<evidence type="ECO:0000256" key="1">
    <source>
        <dbReference type="ARBA" id="ARBA00022490"/>
    </source>
</evidence>
<dbReference type="InterPro" id="IPR017861">
    <property type="entry name" value="KAE1/TsaD"/>
</dbReference>
<name>A0A328C577_9DELT</name>
<dbReference type="NCBIfam" id="TIGR00329">
    <property type="entry name" value="gcp_kae1"/>
    <property type="match status" value="1"/>
</dbReference>
<dbReference type="PANTHER" id="PTHR11735">
    <property type="entry name" value="TRNA N6-ADENOSINE THREONYLCARBAMOYLTRANSFERASE"/>
    <property type="match status" value="1"/>
</dbReference>
<evidence type="ECO:0000313" key="11">
    <source>
        <dbReference type="Proteomes" id="UP000249169"/>
    </source>
</evidence>
<evidence type="ECO:0000256" key="4">
    <source>
        <dbReference type="ARBA" id="ARBA00022723"/>
    </source>
</evidence>
<dbReference type="GO" id="GO:0005737">
    <property type="term" value="C:cytoplasm"/>
    <property type="evidence" value="ECO:0007669"/>
    <property type="project" value="UniProtKB-SubCell"/>
</dbReference>
<keyword evidence="6 8" id="KW-0012">Acyltransferase</keyword>
<keyword evidence="2 8" id="KW-0808">Transferase</keyword>
<evidence type="ECO:0000313" key="10">
    <source>
        <dbReference type="EMBL" id="RAL20462.1"/>
    </source>
</evidence>
<dbReference type="CDD" id="cd24133">
    <property type="entry name" value="ASKHA_NBD_TsaD_bac"/>
    <property type="match status" value="1"/>
</dbReference>
<dbReference type="FunFam" id="3.30.420.40:FF:000012">
    <property type="entry name" value="tRNA N6-adenosine threonylcarbamoyltransferase"/>
    <property type="match status" value="1"/>
</dbReference>
<dbReference type="EMBL" id="QHKO01000010">
    <property type="protein sequence ID" value="RAL20462.1"/>
    <property type="molecule type" value="Genomic_DNA"/>
</dbReference>
<feature type="binding site" evidence="8">
    <location>
        <position position="170"/>
    </location>
    <ligand>
        <name>substrate</name>
    </ligand>
</feature>
<proteinExistence type="inferred from homology"/>
<feature type="binding site" evidence="8">
    <location>
        <position position="183"/>
    </location>
    <ligand>
        <name>substrate</name>
    </ligand>
</feature>
<evidence type="ECO:0000256" key="7">
    <source>
        <dbReference type="ARBA" id="ARBA00048117"/>
    </source>
</evidence>